<protein>
    <submittedName>
        <fullName evidence="4">Anti-FecI sigma factor, FecR</fullName>
    </submittedName>
</protein>
<comment type="caution">
    <text evidence="4">The sequence shown here is derived from an EMBL/GenBank/DDBJ whole genome shotgun (WGS) entry which is preliminary data.</text>
</comment>
<dbReference type="InterPro" id="IPR006860">
    <property type="entry name" value="FecR"/>
</dbReference>
<dbReference type="eggNOG" id="COG3712">
    <property type="taxonomic scope" value="Bacteria"/>
</dbReference>
<reference evidence="4 5" key="1">
    <citation type="journal article" date="2012" name="J. Bacteriol.">
        <title>Draft Genome Sequence of Novosphingobium nitrogenifigens Y88T.</title>
        <authorList>
            <person name="Strabala T.J."/>
            <person name="Macdonald L."/>
            <person name="Liu V."/>
            <person name="Smit A.M."/>
        </authorList>
    </citation>
    <scope>NUCLEOTIDE SEQUENCE [LARGE SCALE GENOMIC DNA]</scope>
    <source>
        <strain evidence="4 5">DSM 19370</strain>
    </source>
</reference>
<evidence type="ECO:0000259" key="3">
    <source>
        <dbReference type="Pfam" id="PF16220"/>
    </source>
</evidence>
<evidence type="ECO:0000256" key="1">
    <source>
        <dbReference type="SAM" id="Phobius"/>
    </source>
</evidence>
<dbReference type="Proteomes" id="UP000004728">
    <property type="component" value="Unassembled WGS sequence"/>
</dbReference>
<accession>F1ZAI2</accession>
<keyword evidence="1" id="KW-1133">Transmembrane helix</keyword>
<feature type="domain" description="FecR N-terminal" evidence="3">
    <location>
        <begin position="13"/>
        <end position="51"/>
    </location>
</feature>
<sequence>MTGLDAIPEDIVDEAIAWHLASRSDAMDWGAFSAWLEASPLHRECYDQIAQVDAMVRRQDFVPIERHDAPAQASEPESVKERLHPGRKIALALAGAATLVASIAVVAWHPGLFGTAPHDERMVETGALTQEVVLGDGSRVMLAPHSRLAVGDGDRRMTVIGGAYFVVPHRPGRVLSIAAGGLVVSDIGTRFDIQTDGPQARYVRVAVAEGQVSVSGPTLDQALPMKAGRGLVFDAQAGEVRIAPVAPDRVGGWQDGTLTYADTPLALVAADLTRYAGRGLDVPDELKGRRFSGTLVFAKGHSSAQDLAGLMGLVLVHGADRDRLARPDDRP</sequence>
<evidence type="ECO:0000313" key="5">
    <source>
        <dbReference type="Proteomes" id="UP000004728"/>
    </source>
</evidence>
<name>F1ZAI2_9SPHN</name>
<dbReference type="InParanoid" id="F1ZAI2"/>
<keyword evidence="1" id="KW-0812">Transmembrane</keyword>
<evidence type="ECO:0000259" key="2">
    <source>
        <dbReference type="Pfam" id="PF04773"/>
    </source>
</evidence>
<dbReference type="PANTHER" id="PTHR30273">
    <property type="entry name" value="PERIPLASMIC SIGNAL SENSOR AND SIGMA FACTOR ACTIVATOR FECR-RELATED"/>
    <property type="match status" value="1"/>
</dbReference>
<dbReference type="EMBL" id="AEWJ01000041">
    <property type="protein sequence ID" value="EGD58410.1"/>
    <property type="molecule type" value="Genomic_DNA"/>
</dbReference>
<feature type="transmembrane region" description="Helical" evidence="1">
    <location>
        <begin position="89"/>
        <end position="108"/>
    </location>
</feature>
<proteinExistence type="predicted"/>
<dbReference type="RefSeq" id="WP_008066831.1">
    <property type="nucleotide sequence ID" value="NZ_AQWK01000002.1"/>
</dbReference>
<dbReference type="PIRSF" id="PIRSF018266">
    <property type="entry name" value="FecR"/>
    <property type="match status" value="1"/>
</dbReference>
<dbReference type="Gene3D" id="2.60.120.1440">
    <property type="match status" value="1"/>
</dbReference>
<dbReference type="STRING" id="983920.Y88_0465"/>
<keyword evidence="5" id="KW-1185">Reference proteome</keyword>
<dbReference type="InterPro" id="IPR032623">
    <property type="entry name" value="FecR_N"/>
</dbReference>
<dbReference type="GO" id="GO:0016989">
    <property type="term" value="F:sigma factor antagonist activity"/>
    <property type="evidence" value="ECO:0007669"/>
    <property type="project" value="TreeGrafter"/>
</dbReference>
<evidence type="ECO:0000313" key="4">
    <source>
        <dbReference type="EMBL" id="EGD58410.1"/>
    </source>
</evidence>
<dbReference type="InterPro" id="IPR012373">
    <property type="entry name" value="Ferrdict_sens_TM"/>
</dbReference>
<feature type="domain" description="FecR protein" evidence="2">
    <location>
        <begin position="125"/>
        <end position="212"/>
    </location>
</feature>
<dbReference type="AlphaFoldDB" id="F1ZAI2"/>
<dbReference type="Pfam" id="PF04773">
    <property type="entry name" value="FecR"/>
    <property type="match status" value="1"/>
</dbReference>
<gene>
    <name evidence="4" type="ORF">Y88_0465</name>
</gene>
<organism evidence="4 5">
    <name type="scientific">Novosphingobium nitrogenifigens DSM 19370</name>
    <dbReference type="NCBI Taxonomy" id="983920"/>
    <lineage>
        <taxon>Bacteria</taxon>
        <taxon>Pseudomonadati</taxon>
        <taxon>Pseudomonadota</taxon>
        <taxon>Alphaproteobacteria</taxon>
        <taxon>Sphingomonadales</taxon>
        <taxon>Sphingomonadaceae</taxon>
        <taxon>Novosphingobium</taxon>
    </lineage>
</organism>
<dbReference type="PANTHER" id="PTHR30273:SF2">
    <property type="entry name" value="PROTEIN FECR"/>
    <property type="match status" value="1"/>
</dbReference>
<dbReference type="Pfam" id="PF16220">
    <property type="entry name" value="DUF4880"/>
    <property type="match status" value="1"/>
</dbReference>
<dbReference type="OrthoDB" id="9771237at2"/>
<keyword evidence="1" id="KW-0472">Membrane</keyword>
<dbReference type="HOGENOM" id="CLU_050192_0_1_5"/>
<dbReference type="FunCoup" id="F1ZAI2">
    <property type="interactions" value="132"/>
</dbReference>